<sequence length="46" mass="4469">MGGGYQGPTAGNQIVYNGPVGGSPATGWQVTADGTTPVTAYVVCAP</sequence>
<dbReference type="RefSeq" id="WP_345517280.1">
    <property type="nucleotide sequence ID" value="NZ_BAAAXD010000045.1"/>
</dbReference>
<keyword evidence="2" id="KW-1185">Reference proteome</keyword>
<organism evidence="1 2">
    <name type="scientific">Streptomyces yanii</name>
    <dbReference type="NCBI Taxonomy" id="78510"/>
    <lineage>
        <taxon>Bacteria</taxon>
        <taxon>Bacillati</taxon>
        <taxon>Actinomycetota</taxon>
        <taxon>Actinomycetes</taxon>
        <taxon>Kitasatosporales</taxon>
        <taxon>Streptomycetaceae</taxon>
        <taxon>Streptomyces</taxon>
    </lineage>
</organism>
<proteinExistence type="predicted"/>
<dbReference type="EMBL" id="JBHMCG010000127">
    <property type="protein sequence ID" value="MFB9576225.1"/>
    <property type="molecule type" value="Genomic_DNA"/>
</dbReference>
<name>A0ABV5RED7_9ACTN</name>
<dbReference type="Proteomes" id="UP001589710">
    <property type="component" value="Unassembled WGS sequence"/>
</dbReference>
<accession>A0ABV5RED7</accession>
<evidence type="ECO:0000313" key="1">
    <source>
        <dbReference type="EMBL" id="MFB9576225.1"/>
    </source>
</evidence>
<protein>
    <submittedName>
        <fullName evidence="1">Uncharacterized protein</fullName>
    </submittedName>
</protein>
<gene>
    <name evidence="1" type="ORF">ACFFTL_29065</name>
</gene>
<evidence type="ECO:0000313" key="2">
    <source>
        <dbReference type="Proteomes" id="UP001589710"/>
    </source>
</evidence>
<reference evidence="1 2" key="1">
    <citation type="submission" date="2024-09" db="EMBL/GenBank/DDBJ databases">
        <authorList>
            <person name="Sun Q."/>
            <person name="Mori K."/>
        </authorList>
    </citation>
    <scope>NUCLEOTIDE SEQUENCE [LARGE SCALE GENOMIC DNA]</scope>
    <source>
        <strain evidence="1 2">JCM 3331</strain>
    </source>
</reference>
<comment type="caution">
    <text evidence="1">The sequence shown here is derived from an EMBL/GenBank/DDBJ whole genome shotgun (WGS) entry which is preliminary data.</text>
</comment>